<dbReference type="Proteomes" id="UP001457282">
    <property type="component" value="Unassembled WGS sequence"/>
</dbReference>
<comment type="caution">
    <text evidence="1">The sequence shown here is derived from an EMBL/GenBank/DDBJ whole genome shotgun (WGS) entry which is preliminary data.</text>
</comment>
<reference evidence="1 2" key="1">
    <citation type="journal article" date="2023" name="G3 (Bethesda)">
        <title>A chromosome-length genome assembly and annotation of blackberry (Rubus argutus, cv. 'Hillquist').</title>
        <authorList>
            <person name="Bruna T."/>
            <person name="Aryal R."/>
            <person name="Dudchenko O."/>
            <person name="Sargent D.J."/>
            <person name="Mead D."/>
            <person name="Buti M."/>
            <person name="Cavallini A."/>
            <person name="Hytonen T."/>
            <person name="Andres J."/>
            <person name="Pham M."/>
            <person name="Weisz D."/>
            <person name="Mascagni F."/>
            <person name="Usai G."/>
            <person name="Natali L."/>
            <person name="Bassil N."/>
            <person name="Fernandez G.E."/>
            <person name="Lomsadze A."/>
            <person name="Armour M."/>
            <person name="Olukolu B."/>
            <person name="Poorten T."/>
            <person name="Britton C."/>
            <person name="Davik J."/>
            <person name="Ashrafi H."/>
            <person name="Aiden E.L."/>
            <person name="Borodovsky M."/>
            <person name="Worthington M."/>
        </authorList>
    </citation>
    <scope>NUCLEOTIDE SEQUENCE [LARGE SCALE GENOMIC DNA]</scope>
    <source>
        <strain evidence="1">PI 553951</strain>
    </source>
</reference>
<dbReference type="EMBL" id="JBEDUW010000001">
    <property type="protein sequence ID" value="KAK9951321.1"/>
    <property type="molecule type" value="Genomic_DNA"/>
</dbReference>
<protein>
    <submittedName>
        <fullName evidence="1">Uncharacterized protein</fullName>
    </submittedName>
</protein>
<dbReference type="AlphaFoldDB" id="A0AAW1YRE8"/>
<accession>A0AAW1YRE8</accession>
<proteinExistence type="predicted"/>
<evidence type="ECO:0000313" key="2">
    <source>
        <dbReference type="Proteomes" id="UP001457282"/>
    </source>
</evidence>
<evidence type="ECO:0000313" key="1">
    <source>
        <dbReference type="EMBL" id="KAK9951321.1"/>
    </source>
</evidence>
<organism evidence="1 2">
    <name type="scientific">Rubus argutus</name>
    <name type="common">Southern blackberry</name>
    <dbReference type="NCBI Taxonomy" id="59490"/>
    <lineage>
        <taxon>Eukaryota</taxon>
        <taxon>Viridiplantae</taxon>
        <taxon>Streptophyta</taxon>
        <taxon>Embryophyta</taxon>
        <taxon>Tracheophyta</taxon>
        <taxon>Spermatophyta</taxon>
        <taxon>Magnoliopsida</taxon>
        <taxon>eudicotyledons</taxon>
        <taxon>Gunneridae</taxon>
        <taxon>Pentapetalae</taxon>
        <taxon>rosids</taxon>
        <taxon>fabids</taxon>
        <taxon>Rosales</taxon>
        <taxon>Rosaceae</taxon>
        <taxon>Rosoideae</taxon>
        <taxon>Rosoideae incertae sedis</taxon>
        <taxon>Rubus</taxon>
    </lineage>
</organism>
<gene>
    <name evidence="1" type="ORF">M0R45_006775</name>
</gene>
<name>A0AAW1YRE8_RUBAR</name>
<sequence>MPAVWVAARAGLVRWSRRQRGLVAVAWERRCDGGLKRQRQGADWADADRACDFDWNWGFVNCFAGRKRFDAEKWARVEVMSGGVGDYEQRKKDDCARGERSCCNLQQR</sequence>
<keyword evidence="2" id="KW-1185">Reference proteome</keyword>